<organism evidence="2 3">
    <name type="scientific">Acinetobacter soli</name>
    <dbReference type="NCBI Taxonomy" id="487316"/>
    <lineage>
        <taxon>Bacteria</taxon>
        <taxon>Pseudomonadati</taxon>
        <taxon>Pseudomonadota</taxon>
        <taxon>Gammaproteobacteria</taxon>
        <taxon>Moraxellales</taxon>
        <taxon>Moraxellaceae</taxon>
        <taxon>Acinetobacter</taxon>
    </lineage>
</organism>
<accession>A0AB38YVJ2</accession>
<keyword evidence="2" id="KW-0482">Metalloprotease</keyword>
<dbReference type="PANTHER" id="PTHR30399:SF1">
    <property type="entry name" value="UTP PYROPHOSPHATASE"/>
    <property type="match status" value="1"/>
</dbReference>
<evidence type="ECO:0000313" key="3">
    <source>
        <dbReference type="Proteomes" id="UP001256400"/>
    </source>
</evidence>
<keyword evidence="2" id="KW-0378">Hydrolase</keyword>
<dbReference type="EC" id="3.4.-.-" evidence="2"/>
<dbReference type="GO" id="GO:0008237">
    <property type="term" value="F:metallopeptidase activity"/>
    <property type="evidence" value="ECO:0007669"/>
    <property type="project" value="UniProtKB-KW"/>
</dbReference>
<gene>
    <name evidence="2" type="ORF">RHP80_13870</name>
</gene>
<dbReference type="RefSeq" id="WP_055414568.1">
    <property type="nucleotide sequence ID" value="NZ_BKFD01000002.1"/>
</dbReference>
<dbReference type="AlphaFoldDB" id="A0AB38YVJ2"/>
<sequence length="225" mass="26688">MMTDLPEIKIVKHVRAKRLRLRVEPDAVRLTVPVFCTQKQIQAFLAQSQTWLEKTWQQQMQQRNAAISSSSEALTFFNDSTYRIVEHEAIKRYRFDHDNQQLLINAAHRAYALKEATFNYAKQVLPDYLMQISRETTLSFNGCTIRRPKTRWGSCTAQKDIMLHAGLVLMDIAVVRYVCIHELAHTRHFNHGPEFWTEVQRHDQAFQKHRQRLKQTQLPHWWYNA</sequence>
<evidence type="ECO:0000259" key="1">
    <source>
        <dbReference type="Pfam" id="PF01863"/>
    </source>
</evidence>
<dbReference type="InterPro" id="IPR002725">
    <property type="entry name" value="YgjP-like_metallopeptidase"/>
</dbReference>
<proteinExistence type="predicted"/>
<dbReference type="InterPro" id="IPR053136">
    <property type="entry name" value="UTP_pyrophosphatase-like"/>
</dbReference>
<dbReference type="PANTHER" id="PTHR30399">
    <property type="entry name" value="UNCHARACTERIZED PROTEIN YGJP"/>
    <property type="match status" value="1"/>
</dbReference>
<reference evidence="2" key="1">
    <citation type="submission" date="2023-09" db="EMBL/GenBank/DDBJ databases">
        <title>Acinetobacter soli.</title>
        <authorList>
            <person name="Kim B."/>
            <person name="Kim D."/>
            <person name="Park D."/>
        </authorList>
    </citation>
    <scope>NUCLEOTIDE SEQUENCE</scope>
    <source>
        <strain evidence="2">2023.05</strain>
    </source>
</reference>
<dbReference type="Pfam" id="PF01863">
    <property type="entry name" value="YgjP-like"/>
    <property type="match status" value="1"/>
</dbReference>
<name>A0AB38YVJ2_9GAMM</name>
<dbReference type="Gene3D" id="3.30.2010.10">
    <property type="entry name" value="Metalloproteases ('zincins'), catalytic domain"/>
    <property type="match status" value="1"/>
</dbReference>
<dbReference type="Proteomes" id="UP001256400">
    <property type="component" value="Chromosome"/>
</dbReference>
<keyword evidence="2" id="KW-0645">Protease</keyword>
<feature type="domain" description="YgjP-like metallopeptidase" evidence="1">
    <location>
        <begin position="17"/>
        <end position="215"/>
    </location>
</feature>
<protein>
    <submittedName>
        <fullName evidence="2">SprT family zinc-dependent metalloprotease</fullName>
        <ecNumber evidence="2">3.4.-.-</ecNumber>
    </submittedName>
</protein>
<dbReference type="EMBL" id="CP134206">
    <property type="protein sequence ID" value="WND05265.1"/>
    <property type="molecule type" value="Genomic_DNA"/>
</dbReference>
<dbReference type="CDD" id="cd07344">
    <property type="entry name" value="M48_yhfN_like"/>
    <property type="match status" value="1"/>
</dbReference>
<evidence type="ECO:0000313" key="2">
    <source>
        <dbReference type="EMBL" id="WND05265.1"/>
    </source>
</evidence>